<dbReference type="InParanoid" id="A0A0C2T4V3"/>
<reference evidence="3 4" key="1">
    <citation type="submission" date="2014-04" db="EMBL/GenBank/DDBJ databases">
        <title>Evolutionary Origins and Diversification of the Mycorrhizal Mutualists.</title>
        <authorList>
            <consortium name="DOE Joint Genome Institute"/>
            <consortium name="Mycorrhizal Genomics Consortium"/>
            <person name="Kohler A."/>
            <person name="Kuo A."/>
            <person name="Nagy L.G."/>
            <person name="Floudas D."/>
            <person name="Copeland A."/>
            <person name="Barry K.W."/>
            <person name="Cichocki N."/>
            <person name="Veneault-Fourrey C."/>
            <person name="LaButti K."/>
            <person name="Lindquist E.A."/>
            <person name="Lipzen A."/>
            <person name="Lundell T."/>
            <person name="Morin E."/>
            <person name="Murat C."/>
            <person name="Riley R."/>
            <person name="Ohm R."/>
            <person name="Sun H."/>
            <person name="Tunlid A."/>
            <person name="Henrissat B."/>
            <person name="Grigoriev I.V."/>
            <person name="Hibbett D.S."/>
            <person name="Martin F."/>
        </authorList>
    </citation>
    <scope>NUCLEOTIDE SEQUENCE [LARGE SCALE GENOMIC DNA]</scope>
    <source>
        <strain evidence="3 4">Koide BX008</strain>
    </source>
</reference>
<dbReference type="HOGENOM" id="CLU_2793442_0_0_1"/>
<evidence type="ECO:0000313" key="3">
    <source>
        <dbReference type="EMBL" id="KIL70950.1"/>
    </source>
</evidence>
<gene>
    <name evidence="3" type="ORF">M378DRAFT_155897</name>
</gene>
<name>A0A0C2T4V3_AMAMK</name>
<feature type="signal peptide" evidence="2">
    <location>
        <begin position="1"/>
        <end position="16"/>
    </location>
</feature>
<keyword evidence="4" id="KW-1185">Reference proteome</keyword>
<evidence type="ECO:0000313" key="4">
    <source>
        <dbReference type="Proteomes" id="UP000054549"/>
    </source>
</evidence>
<dbReference type="Proteomes" id="UP000054549">
    <property type="component" value="Unassembled WGS sequence"/>
</dbReference>
<dbReference type="AlphaFoldDB" id="A0A0C2T4V3"/>
<proteinExistence type="predicted"/>
<organism evidence="3 4">
    <name type="scientific">Amanita muscaria (strain Koide BX008)</name>
    <dbReference type="NCBI Taxonomy" id="946122"/>
    <lineage>
        <taxon>Eukaryota</taxon>
        <taxon>Fungi</taxon>
        <taxon>Dikarya</taxon>
        <taxon>Basidiomycota</taxon>
        <taxon>Agaricomycotina</taxon>
        <taxon>Agaricomycetes</taxon>
        <taxon>Agaricomycetidae</taxon>
        <taxon>Agaricales</taxon>
        <taxon>Pluteineae</taxon>
        <taxon>Amanitaceae</taxon>
        <taxon>Amanita</taxon>
    </lineage>
</organism>
<accession>A0A0C2T4V3</accession>
<keyword evidence="2" id="KW-0732">Signal</keyword>
<evidence type="ECO:0000256" key="1">
    <source>
        <dbReference type="SAM" id="MobiDB-lite"/>
    </source>
</evidence>
<feature type="region of interest" description="Disordered" evidence="1">
    <location>
        <begin position="26"/>
        <end position="68"/>
    </location>
</feature>
<dbReference type="EMBL" id="KN818223">
    <property type="protein sequence ID" value="KIL70950.1"/>
    <property type="molecule type" value="Genomic_DNA"/>
</dbReference>
<evidence type="ECO:0000256" key="2">
    <source>
        <dbReference type="SAM" id="SignalP"/>
    </source>
</evidence>
<feature type="chain" id="PRO_5002155812" evidence="2">
    <location>
        <begin position="17"/>
        <end position="68"/>
    </location>
</feature>
<sequence>MRHLPLLVLFTAAASALPLDNEIRDTPNAMSARAPKEDNTNWGGGGGGPDWKRNPNAKPGSEDIIPQL</sequence>
<protein>
    <submittedName>
        <fullName evidence="3">Uncharacterized protein</fullName>
    </submittedName>
</protein>